<accession>A0A4R0R4W6</accession>
<comment type="caution">
    <text evidence="2">The sequence shown here is derived from an EMBL/GenBank/DDBJ whole genome shotgun (WGS) entry which is preliminary data.</text>
</comment>
<feature type="compositionally biased region" description="Low complexity" evidence="1">
    <location>
        <begin position="300"/>
        <end position="312"/>
    </location>
</feature>
<feature type="compositionally biased region" description="Polar residues" evidence="1">
    <location>
        <begin position="194"/>
        <end position="207"/>
    </location>
</feature>
<keyword evidence="3" id="KW-1185">Reference proteome</keyword>
<name>A0A4R0R4W6_9APHY</name>
<dbReference type="EMBL" id="RWJN01000374">
    <property type="protein sequence ID" value="TCD62420.1"/>
    <property type="molecule type" value="Genomic_DNA"/>
</dbReference>
<evidence type="ECO:0000313" key="2">
    <source>
        <dbReference type="EMBL" id="TCD62420.1"/>
    </source>
</evidence>
<dbReference type="AlphaFoldDB" id="A0A4R0R4W6"/>
<proteinExistence type="predicted"/>
<reference evidence="2 3" key="1">
    <citation type="submission" date="2018-11" db="EMBL/GenBank/DDBJ databases">
        <title>Genome assembly of Steccherinum ochraceum LE-BIN_3174, the white-rot fungus of the Steccherinaceae family (The Residual Polyporoid clade, Polyporales, Basidiomycota).</title>
        <authorList>
            <person name="Fedorova T.V."/>
            <person name="Glazunova O.A."/>
            <person name="Landesman E.O."/>
            <person name="Moiseenko K.V."/>
            <person name="Psurtseva N.V."/>
            <person name="Savinova O.S."/>
            <person name="Shakhova N.V."/>
            <person name="Tyazhelova T.V."/>
            <person name="Vasina D.V."/>
        </authorList>
    </citation>
    <scope>NUCLEOTIDE SEQUENCE [LARGE SCALE GENOMIC DNA]</scope>
    <source>
        <strain evidence="2 3">LE-BIN_3174</strain>
    </source>
</reference>
<protein>
    <submittedName>
        <fullName evidence="2">Uncharacterized protein</fullName>
    </submittedName>
</protein>
<feature type="region of interest" description="Disordered" evidence="1">
    <location>
        <begin position="278"/>
        <end position="312"/>
    </location>
</feature>
<gene>
    <name evidence="2" type="ORF">EIP91_006921</name>
</gene>
<feature type="compositionally biased region" description="Low complexity" evidence="1">
    <location>
        <begin position="278"/>
        <end position="291"/>
    </location>
</feature>
<evidence type="ECO:0000313" key="3">
    <source>
        <dbReference type="Proteomes" id="UP000292702"/>
    </source>
</evidence>
<organism evidence="2 3">
    <name type="scientific">Steccherinum ochraceum</name>
    <dbReference type="NCBI Taxonomy" id="92696"/>
    <lineage>
        <taxon>Eukaryota</taxon>
        <taxon>Fungi</taxon>
        <taxon>Dikarya</taxon>
        <taxon>Basidiomycota</taxon>
        <taxon>Agaricomycotina</taxon>
        <taxon>Agaricomycetes</taxon>
        <taxon>Polyporales</taxon>
        <taxon>Steccherinaceae</taxon>
        <taxon>Steccherinum</taxon>
    </lineage>
</organism>
<evidence type="ECO:0000256" key="1">
    <source>
        <dbReference type="SAM" id="MobiDB-lite"/>
    </source>
</evidence>
<dbReference type="Proteomes" id="UP000292702">
    <property type="component" value="Unassembled WGS sequence"/>
</dbReference>
<feature type="region of interest" description="Disordered" evidence="1">
    <location>
        <begin position="188"/>
        <end position="207"/>
    </location>
</feature>
<sequence>MKGVSFEGDDTQAGTGTVGRIEDCWRLPRAQGANSRLSSWTSKRIGPWQQSSGDVFSVLLHPTLSAQSPTADLSPAAVSETLSSTLSSVSRLGTYSMRRRTVKDWSSKRECRGFWTSGSHNKGTVLLFYSMKISLRGEDTPSLISNLLSYPFTETRLRDRQPPPPSTGFSTMVAFFARLASFLSSRARARTPASEKTQSTPSEKTPVSFTSISSVTLCAKITEPFENLSLPHLIHHSDPANTHGSLSVPKSITLSDEHLEQESESVAVAGIIPLLVSPSETTPPLTSTPTSATYDTPERSSASNTTPTSTASVAAQGSLTTLIGVSVAPPLEHGIPYASLEALLGGSISRHRPAGNYPDAPVLGMALTPVGQSTPGALGDSRRGECSYTIDSGL</sequence>